<accession>A0A6N2YEK1</accession>
<gene>
    <name evidence="2" type="ORF">IBLFYP30_00827</name>
</gene>
<name>A0A6N2YEK1_9FIRM</name>
<dbReference type="InterPro" id="IPR016181">
    <property type="entry name" value="Acyl_CoA_acyltransferase"/>
</dbReference>
<dbReference type="AlphaFoldDB" id="A0A6N2YEK1"/>
<evidence type="ECO:0000259" key="1">
    <source>
        <dbReference type="PROSITE" id="PS51186"/>
    </source>
</evidence>
<dbReference type="Gene3D" id="3.40.630.30">
    <property type="match status" value="1"/>
</dbReference>
<dbReference type="CDD" id="cd04301">
    <property type="entry name" value="NAT_SF"/>
    <property type="match status" value="1"/>
</dbReference>
<dbReference type="SUPFAM" id="SSF55729">
    <property type="entry name" value="Acyl-CoA N-acyltransferases (Nat)"/>
    <property type="match status" value="1"/>
</dbReference>
<dbReference type="RefSeq" id="WP_055089061.1">
    <property type="nucleotide sequence ID" value="NZ_CABIXZ010000005.1"/>
</dbReference>
<proteinExistence type="predicted"/>
<dbReference type="PANTHER" id="PTHR39173">
    <property type="entry name" value="ACETYLTRANSFERASE"/>
    <property type="match status" value="1"/>
</dbReference>
<dbReference type="PROSITE" id="PS51186">
    <property type="entry name" value="GNAT"/>
    <property type="match status" value="1"/>
</dbReference>
<sequence>MDNLILVKPTIDLKEQALDYRQEHFEKGEKIINGSALLDNLTYEEWLEHLEKSSNPDTVAKDWVDATTFFVVRTSDNRIVGMVDIRHRLNYFLSICGGHIGYSVRPSERKKGYGTEILKQALEYAKTININNVMLACYKENEGSRKIIVKCGGKLEKEFTYIDGKIIQVYWIDN</sequence>
<dbReference type="InterPro" id="IPR000182">
    <property type="entry name" value="GNAT_dom"/>
</dbReference>
<feature type="domain" description="N-acetyltransferase" evidence="1">
    <location>
        <begin position="4"/>
        <end position="174"/>
    </location>
</feature>
<evidence type="ECO:0000313" key="2">
    <source>
        <dbReference type="EMBL" id="VYT65275.1"/>
    </source>
</evidence>
<dbReference type="EMBL" id="CACRUE010000005">
    <property type="protein sequence ID" value="VYT65275.1"/>
    <property type="molecule type" value="Genomic_DNA"/>
</dbReference>
<dbReference type="GO" id="GO:0016747">
    <property type="term" value="F:acyltransferase activity, transferring groups other than amino-acyl groups"/>
    <property type="evidence" value="ECO:0007669"/>
    <property type="project" value="InterPro"/>
</dbReference>
<keyword evidence="2" id="KW-0808">Transferase</keyword>
<dbReference type="Pfam" id="PF13302">
    <property type="entry name" value="Acetyltransf_3"/>
    <property type="match status" value="1"/>
</dbReference>
<reference evidence="2" key="1">
    <citation type="submission" date="2019-11" db="EMBL/GenBank/DDBJ databases">
        <authorList>
            <person name="Feng L."/>
        </authorList>
    </citation>
    <scope>NUCLEOTIDE SEQUENCE</scope>
    <source>
        <strain evidence="2">IbartlettiiLFYP30</strain>
    </source>
</reference>
<protein>
    <submittedName>
        <fullName evidence="2">Acetyltransferase (GNAT) family protein</fullName>
    </submittedName>
</protein>
<organism evidence="2">
    <name type="scientific">Intestinibacter bartlettii</name>
    <dbReference type="NCBI Taxonomy" id="261299"/>
    <lineage>
        <taxon>Bacteria</taxon>
        <taxon>Bacillati</taxon>
        <taxon>Bacillota</taxon>
        <taxon>Clostridia</taxon>
        <taxon>Peptostreptococcales</taxon>
        <taxon>Peptostreptococcaceae</taxon>
        <taxon>Intestinibacter</taxon>
    </lineage>
</organism>
<dbReference type="PANTHER" id="PTHR39173:SF1">
    <property type="entry name" value="ACETYLTRANSFERASE"/>
    <property type="match status" value="1"/>
</dbReference>